<protein>
    <submittedName>
        <fullName evidence="1">Sulfotransferase</fullName>
    </submittedName>
</protein>
<dbReference type="EMBL" id="BAAAGG010000001">
    <property type="protein sequence ID" value="GAA0750954.1"/>
    <property type="molecule type" value="Genomic_DNA"/>
</dbReference>
<dbReference type="SUPFAM" id="SSF52540">
    <property type="entry name" value="P-loop containing nucleoside triphosphate hydrolases"/>
    <property type="match status" value="1"/>
</dbReference>
<reference evidence="1 2" key="1">
    <citation type="journal article" date="2019" name="Int. J. Syst. Evol. Microbiol.">
        <title>The Global Catalogue of Microorganisms (GCM) 10K type strain sequencing project: providing services to taxonomists for standard genome sequencing and annotation.</title>
        <authorList>
            <consortium name="The Broad Institute Genomics Platform"/>
            <consortium name="The Broad Institute Genome Sequencing Center for Infectious Disease"/>
            <person name="Wu L."/>
            <person name="Ma J."/>
        </authorList>
    </citation>
    <scope>NUCLEOTIDE SEQUENCE [LARGE SCALE GENOMIC DNA]</scope>
    <source>
        <strain evidence="1 2">JCM 16231</strain>
    </source>
</reference>
<dbReference type="Gene3D" id="3.40.50.300">
    <property type="entry name" value="P-loop containing nucleotide triphosphate hydrolases"/>
    <property type="match status" value="1"/>
</dbReference>
<evidence type="ECO:0000313" key="2">
    <source>
        <dbReference type="Proteomes" id="UP001500185"/>
    </source>
</evidence>
<keyword evidence="2" id="KW-1185">Reference proteome</keyword>
<accession>A0ABN1K046</accession>
<proteinExistence type="predicted"/>
<dbReference type="InterPro" id="IPR027417">
    <property type="entry name" value="P-loop_NTPase"/>
</dbReference>
<dbReference type="Proteomes" id="UP001500185">
    <property type="component" value="Unassembled WGS sequence"/>
</dbReference>
<dbReference type="Pfam" id="PF13469">
    <property type="entry name" value="Sulfotransfer_3"/>
    <property type="match status" value="1"/>
</dbReference>
<gene>
    <name evidence="1" type="ORF">GCM10009433_00410</name>
</gene>
<evidence type="ECO:0000313" key="1">
    <source>
        <dbReference type="EMBL" id="GAA0750954.1"/>
    </source>
</evidence>
<organism evidence="1 2">
    <name type="scientific">Psychroflexus lacisalsi</name>
    <dbReference type="NCBI Taxonomy" id="503928"/>
    <lineage>
        <taxon>Bacteria</taxon>
        <taxon>Pseudomonadati</taxon>
        <taxon>Bacteroidota</taxon>
        <taxon>Flavobacteriia</taxon>
        <taxon>Flavobacteriales</taxon>
        <taxon>Flavobacteriaceae</taxon>
        <taxon>Psychroflexus</taxon>
    </lineage>
</organism>
<dbReference type="RefSeq" id="WP_224455386.1">
    <property type="nucleotide sequence ID" value="NZ_BAAAGG010000001.1"/>
</dbReference>
<comment type="caution">
    <text evidence="1">The sequence shown here is derived from an EMBL/GenBank/DDBJ whole genome shotgun (WGS) entry which is preliminary data.</text>
</comment>
<sequence>MSNCINLIYLLGAGRSGTTLLATLLNNHDNIKTLGEVNQFYEFLEENKNCSCGKSLRNCTEWNVSANFLKSNISSRRHLIEKEEAHGRIPRLLIGKTINHQYLTIQEEVYSHIHQQRNCKWYLDSSKYIARYLLLKKSKKLHIKGIYIVRDPRGVVYSFQKKVQTSKKPLSALLYYNAINFFSELVYMKDNSILKIRYEDLVEKPKETLSKVYTHIFEEQTAAEDFPEYFETPHIVGGNRMKTQKKIKIQPDKKWESLKYYKRVLYYILALPFSFINNYKL</sequence>
<name>A0ABN1K046_9FLAO</name>